<sequence length="272" mass="28514">MLFRRVVLSALLVGALSGLLLSAVQRWQVIPIIDIAERFEQSRTPQAAESAPGGAESRDHTTHDHGAQAHPAGGQAGHVHPAGAWGPAEGAERIGFTVLSNVLTAAGFALVMLAAMAAALGRDAATQRKAAIRLDVRNGLLWGLAGYAIFFVAPALGLPPEIPGAEAAPLESRQVWWMLAVGCTATGLAGTVFCKSRWRWAALALLIVPHLIGAPQPDAGPFAGFPAEAVAEMGELARRFVWATAVANGIFWLVLGSASAWAVRRFVKEALA</sequence>
<organism evidence="3 4">
    <name type="scientific">Candidatus Muproteobacteria bacterium RBG_16_62_13</name>
    <dbReference type="NCBI Taxonomy" id="1817756"/>
    <lineage>
        <taxon>Bacteria</taxon>
        <taxon>Pseudomonadati</taxon>
        <taxon>Pseudomonadota</taxon>
        <taxon>Candidatus Muproteobacteria</taxon>
    </lineage>
</organism>
<evidence type="ECO:0000313" key="3">
    <source>
        <dbReference type="EMBL" id="OGI40062.1"/>
    </source>
</evidence>
<feature type="region of interest" description="Disordered" evidence="1">
    <location>
        <begin position="43"/>
        <end position="83"/>
    </location>
</feature>
<dbReference type="NCBIfam" id="TIGR02458">
    <property type="entry name" value="CbtA"/>
    <property type="match status" value="1"/>
</dbReference>
<evidence type="ECO:0000313" key="4">
    <source>
        <dbReference type="Proteomes" id="UP000178379"/>
    </source>
</evidence>
<evidence type="ECO:0000256" key="2">
    <source>
        <dbReference type="SAM" id="Phobius"/>
    </source>
</evidence>
<accession>A0A1F6T4K4</accession>
<dbReference type="InterPro" id="IPR012666">
    <property type="entry name" value="CbtA_put"/>
</dbReference>
<protein>
    <recommendedName>
        <fullName evidence="5">Cobalt transporter</fullName>
    </recommendedName>
</protein>
<evidence type="ECO:0008006" key="5">
    <source>
        <dbReference type="Google" id="ProtNLM"/>
    </source>
</evidence>
<evidence type="ECO:0000256" key="1">
    <source>
        <dbReference type="SAM" id="MobiDB-lite"/>
    </source>
</evidence>
<feature type="compositionally biased region" description="Basic and acidic residues" evidence="1">
    <location>
        <begin position="56"/>
        <end position="67"/>
    </location>
</feature>
<keyword evidence="2" id="KW-1133">Transmembrane helix</keyword>
<dbReference type="AlphaFoldDB" id="A0A1F6T4K4"/>
<feature type="transmembrane region" description="Helical" evidence="2">
    <location>
        <begin position="240"/>
        <end position="263"/>
    </location>
</feature>
<feature type="transmembrane region" description="Helical" evidence="2">
    <location>
        <begin position="139"/>
        <end position="156"/>
    </location>
</feature>
<proteinExistence type="predicted"/>
<comment type="caution">
    <text evidence="3">The sequence shown here is derived from an EMBL/GenBank/DDBJ whole genome shotgun (WGS) entry which is preliminary data.</text>
</comment>
<keyword evidence="2" id="KW-0812">Transmembrane</keyword>
<feature type="transmembrane region" description="Helical" evidence="2">
    <location>
        <begin position="94"/>
        <end position="118"/>
    </location>
</feature>
<keyword evidence="2" id="KW-0472">Membrane</keyword>
<gene>
    <name evidence="3" type="ORF">A2140_03755</name>
</gene>
<dbReference type="Pfam" id="PF09490">
    <property type="entry name" value="CbtA"/>
    <property type="match status" value="1"/>
</dbReference>
<feature type="transmembrane region" description="Helical" evidence="2">
    <location>
        <begin position="176"/>
        <end position="193"/>
    </location>
</feature>
<feature type="transmembrane region" description="Helical" evidence="2">
    <location>
        <begin position="200"/>
        <end position="216"/>
    </location>
</feature>
<feature type="compositionally biased region" description="Low complexity" evidence="1">
    <location>
        <begin position="68"/>
        <end position="83"/>
    </location>
</feature>
<dbReference type="Proteomes" id="UP000178379">
    <property type="component" value="Unassembled WGS sequence"/>
</dbReference>
<reference evidence="3 4" key="1">
    <citation type="journal article" date="2016" name="Nat. Commun.">
        <title>Thousands of microbial genomes shed light on interconnected biogeochemical processes in an aquifer system.</title>
        <authorList>
            <person name="Anantharaman K."/>
            <person name="Brown C.T."/>
            <person name="Hug L.A."/>
            <person name="Sharon I."/>
            <person name="Castelle C.J."/>
            <person name="Probst A.J."/>
            <person name="Thomas B.C."/>
            <person name="Singh A."/>
            <person name="Wilkins M.J."/>
            <person name="Karaoz U."/>
            <person name="Brodie E.L."/>
            <person name="Williams K.H."/>
            <person name="Hubbard S.S."/>
            <person name="Banfield J.F."/>
        </authorList>
    </citation>
    <scope>NUCLEOTIDE SEQUENCE [LARGE SCALE GENOMIC DNA]</scope>
</reference>
<dbReference type="STRING" id="1817756.A2140_03755"/>
<name>A0A1F6T4K4_9PROT</name>
<dbReference type="EMBL" id="MFSQ01000068">
    <property type="protein sequence ID" value="OGI40062.1"/>
    <property type="molecule type" value="Genomic_DNA"/>
</dbReference>